<sequence length="784" mass="88574">MSTNSDSDSNFSERERPKRGRRKRGGNATNYSKIVEDVSIAEFNGLEIFSWEDDDLSLRSAAAQSRLPFDRLAAEELVHFPDVTKSKASMNLYLLLRNKCLQLWHLGPQVQLTVGAFKDQLKSPLNSDPGLITRVHAFLERYCYINYGIFHCTVHKTLSTYRRIIVIGAGYAGLMAAQQLKFFGFDVLLLEGRPRTGGRVMSYTSHKSSTNTRRAGDLGAMIVMGCVGNPIMTIAQQSPIRFVQINGAQAALYNHEGIKTSADKDNHIQSAFNLLLDTCAYISKELKINSVNGKNLSLGRAIDLVLGQMELRVQKRRAKFWSGMHDMALRQQRLLEDCYVLGKEIKRLVEVIEEAMRNKEESFFDMDINSVANVEELGRLVELRVHKHDLKVALEKFNHRLTEIDTHRAVYKEMVHIQPPQVYVNQEDRTILNFHKANMEYANGCPLHKVSLEHWDADDEWEIEGSHMMVRGGYYKVTEALTEPVKPILRRNHIVTNVEVNEKGVIVSGECPDTTVFYEQADAVLCTVPLGVLKWSIIKSTESDGRIKFQPPLPSWKCNAIDRMGFGSLNKAVFFFEEIFWDKDDHVFLRSAETEEARGECFQWFAVPDEPVLIALISGVAAGFPDLPNYHELTLRRMMNFLRTVYPNCPADPTDFVITKWHRDKFTRGCYSYIGCDATDKDHDVLAEPITDKNGIPRLFFGGEHTITRWPSTVHGAMISGFREATRIANTFGEPLYAFVDPDDEAAAKTARDAAVKVDEKPNGINGASSSKADVDVAESMILD</sequence>
<keyword evidence="4" id="KW-0539">Nucleus</keyword>
<dbReference type="InterPro" id="IPR036188">
    <property type="entry name" value="FAD/NAD-bd_sf"/>
</dbReference>
<keyword evidence="4" id="KW-0805">Transcription regulation</keyword>
<keyword evidence="8" id="KW-1185">Reference proteome</keyword>
<comment type="cofactor">
    <cofactor evidence="4 5">
        <name>FAD</name>
        <dbReference type="ChEBI" id="CHEBI:57692"/>
    </cofactor>
</comment>
<dbReference type="EC" id="1.14.99.66" evidence="4"/>
<comment type="subcellular location">
    <subcellularLocation>
        <location evidence="1 4">Nucleus</location>
    </subcellularLocation>
</comment>
<dbReference type="PROSITE" id="PS50934">
    <property type="entry name" value="SWIRM"/>
    <property type="match status" value="1"/>
</dbReference>
<evidence type="ECO:0000313" key="8">
    <source>
        <dbReference type="Proteomes" id="UP000492821"/>
    </source>
</evidence>
<dbReference type="GO" id="GO:0003682">
    <property type="term" value="F:chromatin binding"/>
    <property type="evidence" value="ECO:0007669"/>
    <property type="project" value="TreeGrafter"/>
</dbReference>
<evidence type="ECO:0000256" key="4">
    <source>
        <dbReference type="PIRNR" id="PIRNR038051"/>
    </source>
</evidence>
<evidence type="ECO:0000256" key="1">
    <source>
        <dbReference type="ARBA" id="ARBA00004123"/>
    </source>
</evidence>
<reference evidence="8" key="1">
    <citation type="journal article" date="2013" name="Genetics">
        <title>The draft genome and transcriptome of Panagrellus redivivus are shaped by the harsh demands of a free-living lifestyle.</title>
        <authorList>
            <person name="Srinivasan J."/>
            <person name="Dillman A.R."/>
            <person name="Macchietto M.G."/>
            <person name="Heikkinen L."/>
            <person name="Lakso M."/>
            <person name="Fracchia K.M."/>
            <person name="Antoshechkin I."/>
            <person name="Mortazavi A."/>
            <person name="Wong G."/>
            <person name="Sternberg P.W."/>
        </authorList>
    </citation>
    <scope>NUCLEOTIDE SEQUENCE [LARGE SCALE GENOMIC DNA]</scope>
    <source>
        <strain evidence="8">MT8872</strain>
    </source>
</reference>
<keyword evidence="4" id="KW-0156">Chromatin regulator</keyword>
<protein>
    <recommendedName>
        <fullName evidence="4">Lysine-specific histone demethylase</fullName>
        <ecNumber evidence="4">1.14.99.66</ecNumber>
    </recommendedName>
</protein>
<dbReference type="PIRSF" id="PIRSF038051">
    <property type="entry name" value="Histone_Lys-demethylase"/>
    <property type="match status" value="1"/>
</dbReference>
<dbReference type="AlphaFoldDB" id="A0A7E4WDZ9"/>
<dbReference type="SUPFAM" id="SSF54373">
    <property type="entry name" value="FAD-linked reductases, C-terminal domain"/>
    <property type="match status" value="1"/>
</dbReference>
<dbReference type="InterPro" id="IPR007526">
    <property type="entry name" value="SWIRM"/>
</dbReference>
<proteinExistence type="inferred from homology"/>
<dbReference type="InterPro" id="IPR036388">
    <property type="entry name" value="WH-like_DNA-bd_sf"/>
</dbReference>
<feature type="compositionally biased region" description="Polar residues" evidence="6">
    <location>
        <begin position="1"/>
        <end position="10"/>
    </location>
</feature>
<organism evidence="8 9">
    <name type="scientific">Panagrellus redivivus</name>
    <name type="common">Microworm</name>
    <dbReference type="NCBI Taxonomy" id="6233"/>
    <lineage>
        <taxon>Eukaryota</taxon>
        <taxon>Metazoa</taxon>
        <taxon>Ecdysozoa</taxon>
        <taxon>Nematoda</taxon>
        <taxon>Chromadorea</taxon>
        <taxon>Rhabditida</taxon>
        <taxon>Tylenchina</taxon>
        <taxon>Panagrolaimomorpha</taxon>
        <taxon>Panagrolaimoidea</taxon>
        <taxon>Panagrolaimidae</taxon>
        <taxon>Panagrellus</taxon>
    </lineage>
</organism>
<dbReference type="GO" id="GO:0140682">
    <property type="term" value="F:FAD-dependent H3K4me/H3K4me3 demethylase activity"/>
    <property type="evidence" value="ECO:0007669"/>
    <property type="project" value="UniProtKB-EC"/>
</dbReference>
<feature type="binding site" evidence="5">
    <location>
        <begin position="713"/>
        <end position="714"/>
    </location>
    <ligand>
        <name>FAD</name>
        <dbReference type="ChEBI" id="CHEBI:57692"/>
    </ligand>
</feature>
<feature type="binding site" evidence="5">
    <location>
        <position position="704"/>
    </location>
    <ligand>
        <name>FAD</name>
        <dbReference type="ChEBI" id="CHEBI:57692"/>
    </ligand>
</feature>
<evidence type="ECO:0000256" key="2">
    <source>
        <dbReference type="ARBA" id="ARBA00005995"/>
    </source>
</evidence>
<keyword evidence="4 5" id="KW-0274">FAD</keyword>
<dbReference type="WBParaSite" id="Pan_g9790.t1">
    <property type="protein sequence ID" value="Pan_g9790.t1"/>
    <property type="gene ID" value="Pan_g9790"/>
</dbReference>
<dbReference type="Gene3D" id="1.10.10.10">
    <property type="entry name" value="Winged helix-like DNA-binding domain superfamily/Winged helix DNA-binding domain"/>
    <property type="match status" value="1"/>
</dbReference>
<dbReference type="SUPFAM" id="SSF46689">
    <property type="entry name" value="Homeodomain-like"/>
    <property type="match status" value="1"/>
</dbReference>
<dbReference type="PANTHER" id="PTHR10742:SF386">
    <property type="entry name" value="LYSINE-SPECIFIC HISTONE DEMETHYLASE 1A"/>
    <property type="match status" value="1"/>
</dbReference>
<comment type="similarity">
    <text evidence="2 4">Belongs to the flavin monoamine oxidase family.</text>
</comment>
<dbReference type="Gene3D" id="3.50.50.60">
    <property type="entry name" value="FAD/NAD(P)-binding domain"/>
    <property type="match status" value="2"/>
</dbReference>
<keyword evidence="4" id="KW-0285">Flavoprotein</keyword>
<dbReference type="Pfam" id="PF04433">
    <property type="entry name" value="SWIRM"/>
    <property type="match status" value="1"/>
</dbReference>
<evidence type="ECO:0000256" key="3">
    <source>
        <dbReference type="ARBA" id="ARBA00023002"/>
    </source>
</evidence>
<evidence type="ECO:0000256" key="6">
    <source>
        <dbReference type="SAM" id="MobiDB-lite"/>
    </source>
</evidence>
<name>A0A7E4WDZ9_PANRE</name>
<dbReference type="Proteomes" id="UP000492821">
    <property type="component" value="Unassembled WGS sequence"/>
</dbReference>
<accession>A0A7E4WDZ9</accession>
<keyword evidence="4" id="KW-0804">Transcription</keyword>
<dbReference type="InterPro" id="IPR002937">
    <property type="entry name" value="Amino_oxidase"/>
</dbReference>
<dbReference type="Pfam" id="PF01593">
    <property type="entry name" value="Amino_oxidase"/>
    <property type="match status" value="2"/>
</dbReference>
<feature type="binding site" evidence="5">
    <location>
        <position position="193"/>
    </location>
    <ligand>
        <name>FAD</name>
        <dbReference type="ChEBI" id="CHEBI:57692"/>
    </ligand>
</feature>
<feature type="domain" description="SWIRM" evidence="7">
    <location>
        <begin position="58"/>
        <end position="156"/>
    </location>
</feature>
<feature type="binding site" evidence="5">
    <location>
        <position position="199"/>
    </location>
    <ligand>
        <name>FAD</name>
        <dbReference type="ChEBI" id="CHEBI:57692"/>
    </ligand>
</feature>
<keyword evidence="3 4" id="KW-0560">Oxidoreductase</keyword>
<comment type="catalytic activity">
    <reaction evidence="4">
        <text>N(6),N(6)-dimethyl-L-lysyl(4)-[histone H3] + 2 A + 2 H2O = L-lysyl(4)-[histone H3] + 2 formaldehyde + 2 AH2</text>
        <dbReference type="Rhea" id="RHEA:60244"/>
        <dbReference type="Rhea" id="RHEA-COMP:15540"/>
        <dbReference type="Rhea" id="RHEA-COMP:15547"/>
        <dbReference type="ChEBI" id="CHEBI:13193"/>
        <dbReference type="ChEBI" id="CHEBI:15377"/>
        <dbReference type="ChEBI" id="CHEBI:16842"/>
        <dbReference type="ChEBI" id="CHEBI:17499"/>
        <dbReference type="ChEBI" id="CHEBI:29969"/>
        <dbReference type="ChEBI" id="CHEBI:61976"/>
        <dbReference type="EC" id="1.14.99.66"/>
    </reaction>
</comment>
<dbReference type="SUPFAM" id="SSF51905">
    <property type="entry name" value="FAD/NAD(P)-binding domain"/>
    <property type="match status" value="1"/>
</dbReference>
<dbReference type="GO" id="GO:0006355">
    <property type="term" value="P:regulation of DNA-templated transcription"/>
    <property type="evidence" value="ECO:0007669"/>
    <property type="project" value="InterPro"/>
</dbReference>
<evidence type="ECO:0000256" key="5">
    <source>
        <dbReference type="PIRSR" id="PIRSR038051-1"/>
    </source>
</evidence>
<dbReference type="PANTHER" id="PTHR10742">
    <property type="entry name" value="FLAVIN MONOAMINE OXIDASE"/>
    <property type="match status" value="1"/>
</dbReference>
<feature type="region of interest" description="Disordered" evidence="6">
    <location>
        <begin position="1"/>
        <end position="27"/>
    </location>
</feature>
<evidence type="ECO:0000313" key="9">
    <source>
        <dbReference type="WBParaSite" id="Pan_g9790.t1"/>
    </source>
</evidence>
<dbReference type="InterPro" id="IPR050281">
    <property type="entry name" value="Flavin_monoamine_oxidase"/>
</dbReference>
<keyword evidence="4" id="KW-0678">Repressor</keyword>
<reference evidence="9" key="2">
    <citation type="submission" date="2020-10" db="UniProtKB">
        <authorList>
            <consortium name="WormBaseParasite"/>
        </authorList>
    </citation>
    <scope>IDENTIFICATION</scope>
</reference>
<dbReference type="GO" id="GO:0005634">
    <property type="term" value="C:nucleus"/>
    <property type="evidence" value="ECO:0007669"/>
    <property type="project" value="UniProtKB-SubCell"/>
</dbReference>
<dbReference type="Gene3D" id="3.90.660.10">
    <property type="match status" value="1"/>
</dbReference>
<evidence type="ECO:0000259" key="7">
    <source>
        <dbReference type="PROSITE" id="PS50934"/>
    </source>
</evidence>
<comment type="function">
    <text evidence="4">Histone demethylase that specifically demethylates 'Lys-4' of histone H3, a specific tag for epigenetic transcriptional activation, thereby acting as a corepressor. Acts by oxidizing the substrate by FAD to generate the corresponding imine that is subsequently hydrolyzed. Demethylates both mono- and di-methylated 'Lys-4' of histone H3.</text>
</comment>
<dbReference type="InterPro" id="IPR009057">
    <property type="entry name" value="Homeodomain-like_sf"/>
</dbReference>
<dbReference type="InterPro" id="IPR017366">
    <property type="entry name" value="Hist_Lys-spec_deMease"/>
</dbReference>
<dbReference type="GO" id="GO:0050660">
    <property type="term" value="F:flavin adenine dinucleotide binding"/>
    <property type="evidence" value="ECO:0007669"/>
    <property type="project" value="UniProtKB-UniRule"/>
</dbReference>